<dbReference type="Proteomes" id="UP000183629">
    <property type="component" value="Unassembled WGS sequence"/>
</dbReference>
<dbReference type="AlphaFoldDB" id="A0A1I7F9V5"/>
<dbReference type="RefSeq" id="WP_074656600.1">
    <property type="nucleotide sequence ID" value="NZ_FOLZ01000001.1"/>
</dbReference>
<reference evidence="2" key="1">
    <citation type="submission" date="2016-10" db="EMBL/GenBank/DDBJ databases">
        <authorList>
            <person name="Varghese N."/>
            <person name="Submissions S."/>
        </authorList>
    </citation>
    <scope>NUCLEOTIDE SEQUENCE [LARGE SCALE GENOMIC DNA]</scope>
    <source>
        <strain evidence="2">LMG 15572</strain>
    </source>
</reference>
<evidence type="ECO:0000313" key="2">
    <source>
        <dbReference type="Proteomes" id="UP000183629"/>
    </source>
</evidence>
<organism evidence="1 2">
    <name type="scientific">Streptococcus gallolyticus</name>
    <dbReference type="NCBI Taxonomy" id="315405"/>
    <lineage>
        <taxon>Bacteria</taxon>
        <taxon>Bacillati</taxon>
        <taxon>Bacillota</taxon>
        <taxon>Bacilli</taxon>
        <taxon>Lactobacillales</taxon>
        <taxon>Streptococcaceae</taxon>
        <taxon>Streptococcus</taxon>
    </lineage>
</organism>
<name>A0A1I7F9V5_9STRE</name>
<gene>
    <name evidence="1" type="ORF">SAMN05660328_101275</name>
</gene>
<accession>A0A1I7F9V5</accession>
<dbReference type="EMBL" id="FPBN01000001">
    <property type="protein sequence ID" value="SFU32988.1"/>
    <property type="molecule type" value="Genomic_DNA"/>
</dbReference>
<sequence length="87" mass="10449">MSLLKFRWEIPDTSPSTNTGHIHRNTKIHLFNIETGKSACNKYWQRPLFYDEVEYTGNDDCYCKKCLKKYKKLEERDLDEKTNQNDL</sequence>
<proteinExistence type="predicted"/>
<protein>
    <submittedName>
        <fullName evidence="1">Uncharacterized protein</fullName>
    </submittedName>
</protein>
<keyword evidence="2" id="KW-1185">Reference proteome</keyword>
<evidence type="ECO:0000313" key="1">
    <source>
        <dbReference type="EMBL" id="SFU32988.1"/>
    </source>
</evidence>